<dbReference type="RefSeq" id="XP_007416303.1">
    <property type="nucleotide sequence ID" value="XM_007416241.1"/>
</dbReference>
<keyword evidence="5" id="KW-0735">Signal-anchor</keyword>
<dbReference type="Pfam" id="PF03360">
    <property type="entry name" value="Glyco_transf_43"/>
    <property type="match status" value="1"/>
</dbReference>
<accession>F4S4J4</accession>
<evidence type="ECO:0000256" key="1">
    <source>
        <dbReference type="ARBA" id="ARBA00004606"/>
    </source>
</evidence>
<evidence type="ECO:0000256" key="4">
    <source>
        <dbReference type="ARBA" id="ARBA00022692"/>
    </source>
</evidence>
<feature type="site" description="Interaction with galactose moiety of substrate glycoprotein" evidence="10">
    <location>
        <position position="22"/>
    </location>
</feature>
<comment type="subcellular location">
    <subcellularLocation>
        <location evidence="1">Membrane</location>
        <topology evidence="1">Single-pass type II membrane protein</topology>
    </subcellularLocation>
</comment>
<gene>
    <name evidence="11" type="ORF">MELLADRAFT_75760</name>
</gene>
<dbReference type="PANTHER" id="PTHR10896:SF65">
    <property type="entry name" value="GALACTOSYLGALACTOSYLXYLOSYLPROTEIN 3-BETA-GLUCURONOSYLTRANSFERASE 3"/>
    <property type="match status" value="1"/>
</dbReference>
<dbReference type="PANTHER" id="PTHR10896">
    <property type="entry name" value="GALACTOSYLGALACTOSYLXYLOSYLPROTEIN 3-BETA-GLUCURONOSYLTRANSFERASE BETA-1,3-GLUCURONYLTRANSFERASE"/>
    <property type="match status" value="1"/>
</dbReference>
<proteinExistence type="inferred from homology"/>
<evidence type="ECO:0000256" key="6">
    <source>
        <dbReference type="ARBA" id="ARBA00022989"/>
    </source>
</evidence>
<evidence type="ECO:0000256" key="7">
    <source>
        <dbReference type="ARBA" id="ARBA00023136"/>
    </source>
</evidence>
<dbReference type="HOGENOM" id="CLU_143670_0_0_1"/>
<evidence type="ECO:0000256" key="10">
    <source>
        <dbReference type="PIRSR" id="PIRSR605027-4"/>
    </source>
</evidence>
<evidence type="ECO:0000256" key="8">
    <source>
        <dbReference type="ARBA" id="ARBA00023180"/>
    </source>
</evidence>
<dbReference type="GO" id="GO:0050650">
    <property type="term" value="P:chondroitin sulfate proteoglycan biosynthetic process"/>
    <property type="evidence" value="ECO:0007669"/>
    <property type="project" value="TreeGrafter"/>
</dbReference>
<organism evidence="12">
    <name type="scientific">Melampsora larici-populina (strain 98AG31 / pathotype 3-4-7)</name>
    <name type="common">Poplar leaf rust fungus</name>
    <dbReference type="NCBI Taxonomy" id="747676"/>
    <lineage>
        <taxon>Eukaryota</taxon>
        <taxon>Fungi</taxon>
        <taxon>Dikarya</taxon>
        <taxon>Basidiomycota</taxon>
        <taxon>Pucciniomycotina</taxon>
        <taxon>Pucciniomycetes</taxon>
        <taxon>Pucciniales</taxon>
        <taxon>Melampsoraceae</taxon>
        <taxon>Melampsora</taxon>
    </lineage>
</organism>
<dbReference type="Gene3D" id="3.90.550.10">
    <property type="entry name" value="Spore Coat Polysaccharide Biosynthesis Protein SpsA, Chain A"/>
    <property type="match status" value="1"/>
</dbReference>
<evidence type="ECO:0000256" key="2">
    <source>
        <dbReference type="ARBA" id="ARBA00007706"/>
    </source>
</evidence>
<sequence>MIWKVKKIGVWPMGNLGPNGWEGPKYDPLNHTLLGWEAGAVQDRKYPIDNGAFCFHSDLLGKLLIGPKYWPTDFSGGESEFIGLMVKTKEEIEPICYNCHVAWHNEPLPKECTDLQLCG</sequence>
<dbReference type="GO" id="GO:0000139">
    <property type="term" value="C:Golgi membrane"/>
    <property type="evidence" value="ECO:0007669"/>
    <property type="project" value="TreeGrafter"/>
</dbReference>
<dbReference type="VEuPathDB" id="FungiDB:MELLADRAFT_75760"/>
<keyword evidence="6" id="KW-1133">Transmembrane helix</keyword>
<keyword evidence="12" id="KW-1185">Reference proteome</keyword>
<dbReference type="InterPro" id="IPR005027">
    <property type="entry name" value="Glyco_trans_43"/>
</dbReference>
<reference evidence="12" key="1">
    <citation type="journal article" date="2011" name="Proc. Natl. Acad. Sci. U.S.A.">
        <title>Obligate biotrophy features unraveled by the genomic analysis of rust fungi.</title>
        <authorList>
            <person name="Duplessis S."/>
            <person name="Cuomo C.A."/>
            <person name="Lin Y.-C."/>
            <person name="Aerts A."/>
            <person name="Tisserant E."/>
            <person name="Veneault-Fourrey C."/>
            <person name="Joly D.L."/>
            <person name="Hacquard S."/>
            <person name="Amselem J."/>
            <person name="Cantarel B.L."/>
            <person name="Chiu R."/>
            <person name="Coutinho P.M."/>
            <person name="Feau N."/>
            <person name="Field M."/>
            <person name="Frey P."/>
            <person name="Gelhaye E."/>
            <person name="Goldberg J."/>
            <person name="Grabherr M.G."/>
            <person name="Kodira C.D."/>
            <person name="Kohler A."/>
            <person name="Kuees U."/>
            <person name="Lindquist E.A."/>
            <person name="Lucas S.M."/>
            <person name="Mago R."/>
            <person name="Mauceli E."/>
            <person name="Morin E."/>
            <person name="Murat C."/>
            <person name="Pangilinan J.L."/>
            <person name="Park R."/>
            <person name="Pearson M."/>
            <person name="Quesneville H."/>
            <person name="Rouhier N."/>
            <person name="Sakthikumar S."/>
            <person name="Salamov A.A."/>
            <person name="Schmutz J."/>
            <person name="Selles B."/>
            <person name="Shapiro H."/>
            <person name="Tanguay P."/>
            <person name="Tuskan G.A."/>
            <person name="Henrissat B."/>
            <person name="Van de Peer Y."/>
            <person name="Rouze P."/>
            <person name="Ellis J.G."/>
            <person name="Dodds P.N."/>
            <person name="Schein J.E."/>
            <person name="Zhong S."/>
            <person name="Hamelin R.C."/>
            <person name="Grigoriev I.V."/>
            <person name="Szabo L.J."/>
            <person name="Martin F."/>
        </authorList>
    </citation>
    <scope>NUCLEOTIDE SEQUENCE [LARGE SCALE GENOMIC DNA]</scope>
    <source>
        <strain evidence="12">98AG31 / pathotype 3-4-7</strain>
    </source>
</reference>
<dbReference type="STRING" id="747676.F4S4J4"/>
<dbReference type="GO" id="GO:0005975">
    <property type="term" value="P:carbohydrate metabolic process"/>
    <property type="evidence" value="ECO:0007669"/>
    <property type="project" value="TreeGrafter"/>
</dbReference>
<dbReference type="EMBL" id="GL883147">
    <property type="protein sequence ID" value="EGG00457.1"/>
    <property type="molecule type" value="Genomic_DNA"/>
</dbReference>
<dbReference type="InParanoid" id="F4S4J4"/>
<evidence type="ECO:0000256" key="3">
    <source>
        <dbReference type="ARBA" id="ARBA00022679"/>
    </source>
</evidence>
<keyword evidence="8" id="KW-0325">Glycoprotein</keyword>
<dbReference type="GeneID" id="18932686"/>
<keyword evidence="7" id="KW-0472">Membrane</keyword>
<keyword evidence="3" id="KW-0808">Transferase</keyword>
<evidence type="ECO:0000313" key="11">
    <source>
        <dbReference type="EMBL" id="EGG00457.1"/>
    </source>
</evidence>
<dbReference type="Proteomes" id="UP000001072">
    <property type="component" value="Unassembled WGS sequence"/>
</dbReference>
<protein>
    <submittedName>
        <fullName evidence="11">Uncharacterized protein</fullName>
    </submittedName>
</protein>
<evidence type="ECO:0000256" key="9">
    <source>
        <dbReference type="PIRSR" id="PIRSR605027-1"/>
    </source>
</evidence>
<dbReference type="AlphaFoldDB" id="F4S4J4"/>
<comment type="similarity">
    <text evidence="2">Belongs to the glycosyltransferase 43 family.</text>
</comment>
<feature type="active site" description="Proton donor/acceptor" evidence="9">
    <location>
        <position position="78"/>
    </location>
</feature>
<keyword evidence="4" id="KW-0812">Transmembrane</keyword>
<dbReference type="GO" id="GO:0015018">
    <property type="term" value="F:galactosylgalactosylxylosylprotein 3-beta-glucuronosyltransferase activity"/>
    <property type="evidence" value="ECO:0007669"/>
    <property type="project" value="InterPro"/>
</dbReference>
<dbReference type="OrthoDB" id="675023at2759"/>
<evidence type="ECO:0000313" key="12">
    <source>
        <dbReference type="Proteomes" id="UP000001072"/>
    </source>
</evidence>
<evidence type="ECO:0000256" key="5">
    <source>
        <dbReference type="ARBA" id="ARBA00022968"/>
    </source>
</evidence>
<dbReference type="SUPFAM" id="SSF53448">
    <property type="entry name" value="Nucleotide-diphospho-sugar transferases"/>
    <property type="match status" value="1"/>
</dbReference>
<dbReference type="KEGG" id="mlr:MELLADRAFT_75760"/>
<dbReference type="InterPro" id="IPR029044">
    <property type="entry name" value="Nucleotide-diphossugar_trans"/>
</dbReference>
<name>F4S4J4_MELLP</name>